<comment type="caution">
    <text evidence="2">The sequence shown here is derived from an EMBL/GenBank/DDBJ whole genome shotgun (WGS) entry which is preliminary data.</text>
</comment>
<organism evidence="2 3">
    <name type="scientific">Taxus chinensis</name>
    <name type="common">Chinese yew</name>
    <name type="synonym">Taxus wallichiana var. chinensis</name>
    <dbReference type="NCBI Taxonomy" id="29808"/>
    <lineage>
        <taxon>Eukaryota</taxon>
        <taxon>Viridiplantae</taxon>
        <taxon>Streptophyta</taxon>
        <taxon>Embryophyta</taxon>
        <taxon>Tracheophyta</taxon>
        <taxon>Spermatophyta</taxon>
        <taxon>Pinopsida</taxon>
        <taxon>Pinidae</taxon>
        <taxon>Conifers II</taxon>
        <taxon>Cupressales</taxon>
        <taxon>Taxaceae</taxon>
        <taxon>Taxus</taxon>
    </lineage>
</organism>
<reference evidence="2 3" key="1">
    <citation type="journal article" date="2021" name="Nat. Plants">
        <title>The Taxus genome provides insights into paclitaxel biosynthesis.</title>
        <authorList>
            <person name="Xiong X."/>
            <person name="Gou J."/>
            <person name="Liao Q."/>
            <person name="Li Y."/>
            <person name="Zhou Q."/>
            <person name="Bi G."/>
            <person name="Li C."/>
            <person name="Du R."/>
            <person name="Wang X."/>
            <person name="Sun T."/>
            <person name="Guo L."/>
            <person name="Liang H."/>
            <person name="Lu P."/>
            <person name="Wu Y."/>
            <person name="Zhang Z."/>
            <person name="Ro D.K."/>
            <person name="Shang Y."/>
            <person name="Huang S."/>
            <person name="Yan J."/>
        </authorList>
    </citation>
    <scope>NUCLEOTIDE SEQUENCE [LARGE SCALE GENOMIC DNA]</scope>
    <source>
        <strain evidence="2">Ta-2019</strain>
    </source>
</reference>
<sequence length="211" mass="24368">MNDSRKEQKTEDTEHASNETTNSDLIAGVHNDITVGCIISRLPWYEIPLLRTLNRTWHNTLNNSNYANYFRHYQCRVLDKSIIFYTKNTSTGGRNLRLYQDGVVRRLPLPHSIPSRSMLKILVTGHCIYFLTLSEHDQSMYNVYRLDLARGIIEWQRLAPLPNRGNYVYIARSPDGNSAYMLMLNDAISVEAENKRSVWMHGIKANGSFSK</sequence>
<proteinExistence type="predicted"/>
<feature type="compositionally biased region" description="Basic and acidic residues" evidence="1">
    <location>
        <begin position="1"/>
        <end position="17"/>
    </location>
</feature>
<gene>
    <name evidence="2" type="ORF">KI387_008610</name>
</gene>
<accession>A0AA38CME0</accession>
<evidence type="ECO:0000313" key="2">
    <source>
        <dbReference type="EMBL" id="KAH9304206.1"/>
    </source>
</evidence>
<evidence type="ECO:0000256" key="1">
    <source>
        <dbReference type="SAM" id="MobiDB-lite"/>
    </source>
</evidence>
<dbReference type="AlphaFoldDB" id="A0AA38CME0"/>
<feature type="non-terminal residue" evidence="2">
    <location>
        <position position="211"/>
    </location>
</feature>
<protein>
    <submittedName>
        <fullName evidence="2">Uncharacterized protein</fullName>
    </submittedName>
</protein>
<dbReference type="Proteomes" id="UP000824469">
    <property type="component" value="Unassembled WGS sequence"/>
</dbReference>
<evidence type="ECO:0000313" key="3">
    <source>
        <dbReference type="Proteomes" id="UP000824469"/>
    </source>
</evidence>
<feature type="region of interest" description="Disordered" evidence="1">
    <location>
        <begin position="1"/>
        <end position="23"/>
    </location>
</feature>
<keyword evidence="3" id="KW-1185">Reference proteome</keyword>
<dbReference type="EMBL" id="JAHRHJ020000008">
    <property type="protein sequence ID" value="KAH9304206.1"/>
    <property type="molecule type" value="Genomic_DNA"/>
</dbReference>
<name>A0AA38CME0_TAXCH</name>